<protein>
    <submittedName>
        <fullName evidence="1">Uncharacterized protein</fullName>
    </submittedName>
</protein>
<accession>A0A1R3RXD2</accession>
<organism evidence="1 2">
    <name type="scientific">Aspergillus carbonarius (strain ITEM 5010)</name>
    <dbReference type="NCBI Taxonomy" id="602072"/>
    <lineage>
        <taxon>Eukaryota</taxon>
        <taxon>Fungi</taxon>
        <taxon>Dikarya</taxon>
        <taxon>Ascomycota</taxon>
        <taxon>Pezizomycotina</taxon>
        <taxon>Eurotiomycetes</taxon>
        <taxon>Eurotiomycetidae</taxon>
        <taxon>Eurotiales</taxon>
        <taxon>Aspergillaceae</taxon>
        <taxon>Aspergillus</taxon>
        <taxon>Aspergillus subgen. Circumdati</taxon>
    </lineage>
</organism>
<dbReference type="EMBL" id="KV907495">
    <property type="protein sequence ID" value="OOF99131.1"/>
    <property type="molecule type" value="Genomic_DNA"/>
</dbReference>
<dbReference type="STRING" id="602072.A0A1R3RXD2"/>
<evidence type="ECO:0000313" key="1">
    <source>
        <dbReference type="EMBL" id="OOF99131.1"/>
    </source>
</evidence>
<gene>
    <name evidence="1" type="ORF">ASPCADRAFT_127697</name>
</gene>
<reference evidence="2" key="1">
    <citation type="journal article" date="2017" name="Genome Biol.">
        <title>Comparative genomics reveals high biological diversity and specific adaptations in the industrially and medically important fungal genus Aspergillus.</title>
        <authorList>
            <person name="de Vries R.P."/>
            <person name="Riley R."/>
            <person name="Wiebenga A."/>
            <person name="Aguilar-Osorio G."/>
            <person name="Amillis S."/>
            <person name="Uchima C.A."/>
            <person name="Anderluh G."/>
            <person name="Asadollahi M."/>
            <person name="Askin M."/>
            <person name="Barry K."/>
            <person name="Battaglia E."/>
            <person name="Bayram O."/>
            <person name="Benocci T."/>
            <person name="Braus-Stromeyer S.A."/>
            <person name="Caldana C."/>
            <person name="Canovas D."/>
            <person name="Cerqueira G.C."/>
            <person name="Chen F."/>
            <person name="Chen W."/>
            <person name="Choi C."/>
            <person name="Clum A."/>
            <person name="Dos Santos R.A."/>
            <person name="Damasio A.R."/>
            <person name="Diallinas G."/>
            <person name="Emri T."/>
            <person name="Fekete E."/>
            <person name="Flipphi M."/>
            <person name="Freyberg S."/>
            <person name="Gallo A."/>
            <person name="Gournas C."/>
            <person name="Habgood R."/>
            <person name="Hainaut M."/>
            <person name="Harispe M.L."/>
            <person name="Henrissat B."/>
            <person name="Hilden K.S."/>
            <person name="Hope R."/>
            <person name="Hossain A."/>
            <person name="Karabika E."/>
            <person name="Karaffa L."/>
            <person name="Karanyi Z."/>
            <person name="Krasevec N."/>
            <person name="Kuo A."/>
            <person name="Kusch H."/>
            <person name="LaButti K."/>
            <person name="Lagendijk E.L."/>
            <person name="Lapidus A."/>
            <person name="Levasseur A."/>
            <person name="Lindquist E."/>
            <person name="Lipzen A."/>
            <person name="Logrieco A.F."/>
            <person name="MacCabe A."/>
            <person name="Maekelae M.R."/>
            <person name="Malavazi I."/>
            <person name="Melin P."/>
            <person name="Meyer V."/>
            <person name="Mielnichuk N."/>
            <person name="Miskei M."/>
            <person name="Molnar A.P."/>
            <person name="Mule G."/>
            <person name="Ngan C.Y."/>
            <person name="Orejas M."/>
            <person name="Orosz E."/>
            <person name="Ouedraogo J.P."/>
            <person name="Overkamp K.M."/>
            <person name="Park H.-S."/>
            <person name="Perrone G."/>
            <person name="Piumi F."/>
            <person name="Punt P.J."/>
            <person name="Ram A.F."/>
            <person name="Ramon A."/>
            <person name="Rauscher S."/>
            <person name="Record E."/>
            <person name="Riano-Pachon D.M."/>
            <person name="Robert V."/>
            <person name="Roehrig J."/>
            <person name="Ruller R."/>
            <person name="Salamov A."/>
            <person name="Salih N.S."/>
            <person name="Samson R.A."/>
            <person name="Sandor E."/>
            <person name="Sanguinetti M."/>
            <person name="Schuetze T."/>
            <person name="Sepcic K."/>
            <person name="Shelest E."/>
            <person name="Sherlock G."/>
            <person name="Sophianopoulou V."/>
            <person name="Squina F.M."/>
            <person name="Sun H."/>
            <person name="Susca A."/>
            <person name="Todd R.B."/>
            <person name="Tsang A."/>
            <person name="Unkles S.E."/>
            <person name="van de Wiele N."/>
            <person name="van Rossen-Uffink D."/>
            <person name="Oliveira J.V."/>
            <person name="Vesth T.C."/>
            <person name="Visser J."/>
            <person name="Yu J.-H."/>
            <person name="Zhou M."/>
            <person name="Andersen M.R."/>
            <person name="Archer D.B."/>
            <person name="Baker S.E."/>
            <person name="Benoit I."/>
            <person name="Brakhage A.A."/>
            <person name="Braus G.H."/>
            <person name="Fischer R."/>
            <person name="Frisvad J.C."/>
            <person name="Goldman G.H."/>
            <person name="Houbraken J."/>
            <person name="Oakley B."/>
            <person name="Pocsi I."/>
            <person name="Scazzocchio C."/>
            <person name="Seiboth B."/>
            <person name="vanKuyk P.A."/>
            <person name="Wortman J."/>
            <person name="Dyer P.S."/>
            <person name="Grigoriev I.V."/>
        </authorList>
    </citation>
    <scope>NUCLEOTIDE SEQUENCE [LARGE SCALE GENOMIC DNA]</scope>
    <source>
        <strain evidence="2">ITEM 5010</strain>
    </source>
</reference>
<dbReference type="Proteomes" id="UP000188318">
    <property type="component" value="Unassembled WGS sequence"/>
</dbReference>
<name>A0A1R3RXD2_ASPC5</name>
<proteinExistence type="predicted"/>
<evidence type="ECO:0000313" key="2">
    <source>
        <dbReference type="Proteomes" id="UP000188318"/>
    </source>
</evidence>
<dbReference type="OrthoDB" id="5095198at2759"/>
<dbReference type="VEuPathDB" id="FungiDB:ASPCADRAFT_127697"/>
<keyword evidence="2" id="KW-1185">Reference proteome</keyword>
<dbReference type="AlphaFoldDB" id="A0A1R3RXD2"/>
<sequence>MALQGTFPKSTKTSFFGGIFGSYPEKGLLWTGTGRCETEDFPTWSWAPAKGITFDENDEQKGTSLVECVDPSKFPPMDRVNNFSTLARKVLCLKATSIPLTQPEMIKRSSLLVWRTKDYSPLGSEVKYTIHLDVETDTFPESADLIFLILIRIDDSTSAKCKGLLLQRAKDEVEELYKRKGVQAQTSDEIGLGILYDDASVLLAMRIERNLPTNFALAN</sequence>